<evidence type="ECO:0000313" key="2">
    <source>
        <dbReference type="EMBL" id="GCE21092.1"/>
    </source>
</evidence>
<evidence type="ECO:0000256" key="1">
    <source>
        <dbReference type="SAM" id="Phobius"/>
    </source>
</evidence>
<evidence type="ECO:0000313" key="3">
    <source>
        <dbReference type="Proteomes" id="UP000287188"/>
    </source>
</evidence>
<protein>
    <submittedName>
        <fullName evidence="2">Uncharacterized protein</fullName>
    </submittedName>
</protein>
<feature type="transmembrane region" description="Helical" evidence="1">
    <location>
        <begin position="30"/>
        <end position="52"/>
    </location>
</feature>
<dbReference type="Proteomes" id="UP000287188">
    <property type="component" value="Unassembled WGS sequence"/>
</dbReference>
<keyword evidence="1" id="KW-1133">Transmembrane helix</keyword>
<accession>A0A402APS2</accession>
<sequence length="176" mass="20588">MLIILPALLDPLWSAASQLHPQELWRRIRVYSSRFILAAVAAILITGTVIAFSEVPRVQAADQQRSDLIAQLEGMGITHFYTDYWSCYSFIFESHEKLICGVINHHLNPDHNRYPPYYTIVHNDKNASWLCPKDPNLTTPQYDCLPWLEQRMARQPPGKYKRYVIDNYVLYRYMAK</sequence>
<keyword evidence="1" id="KW-0472">Membrane</keyword>
<reference evidence="3" key="1">
    <citation type="submission" date="2018-12" db="EMBL/GenBank/DDBJ databases">
        <title>Tengunoibacter tsumagoiensis gen. nov., sp. nov., Dictyobacter kobayashii sp. nov., D. alpinus sp. nov., and D. joshuensis sp. nov. and description of Dictyobacteraceae fam. nov. within the order Ktedonobacterales isolated from Tengu-no-mugimeshi.</title>
        <authorList>
            <person name="Wang C.M."/>
            <person name="Zheng Y."/>
            <person name="Sakai Y."/>
            <person name="Toyoda A."/>
            <person name="Minakuchi Y."/>
            <person name="Abe K."/>
            <person name="Yokota A."/>
            <person name="Yabe S."/>
        </authorList>
    </citation>
    <scope>NUCLEOTIDE SEQUENCE [LARGE SCALE GENOMIC DNA]</scope>
    <source>
        <strain evidence="3">Uno11</strain>
    </source>
</reference>
<gene>
    <name evidence="2" type="ORF">KDK_48920</name>
</gene>
<organism evidence="2 3">
    <name type="scientific">Dictyobacter kobayashii</name>
    <dbReference type="NCBI Taxonomy" id="2014872"/>
    <lineage>
        <taxon>Bacteria</taxon>
        <taxon>Bacillati</taxon>
        <taxon>Chloroflexota</taxon>
        <taxon>Ktedonobacteria</taxon>
        <taxon>Ktedonobacterales</taxon>
        <taxon>Dictyobacteraceae</taxon>
        <taxon>Dictyobacter</taxon>
    </lineage>
</organism>
<dbReference type="AlphaFoldDB" id="A0A402APS2"/>
<proteinExistence type="predicted"/>
<dbReference type="EMBL" id="BIFS01000001">
    <property type="protein sequence ID" value="GCE21092.1"/>
    <property type="molecule type" value="Genomic_DNA"/>
</dbReference>
<comment type="caution">
    <text evidence="2">The sequence shown here is derived from an EMBL/GenBank/DDBJ whole genome shotgun (WGS) entry which is preliminary data.</text>
</comment>
<keyword evidence="1" id="KW-0812">Transmembrane</keyword>
<keyword evidence="3" id="KW-1185">Reference proteome</keyword>
<dbReference type="RefSeq" id="WP_126552643.1">
    <property type="nucleotide sequence ID" value="NZ_BIFS01000001.1"/>
</dbReference>
<name>A0A402APS2_9CHLR</name>